<accession>A0ABU2AYF3</accession>
<reference evidence="1 2" key="1">
    <citation type="submission" date="2023-07" db="EMBL/GenBank/DDBJ databases">
        <title>Sequencing the genomes of 1000 actinobacteria strains.</title>
        <authorList>
            <person name="Klenk H.-P."/>
        </authorList>
    </citation>
    <scope>NUCLEOTIDE SEQUENCE [LARGE SCALE GENOMIC DNA]</scope>
    <source>
        <strain evidence="1 2">DSM 22966</strain>
    </source>
</reference>
<evidence type="ECO:0000313" key="2">
    <source>
        <dbReference type="Proteomes" id="UP001183794"/>
    </source>
</evidence>
<evidence type="ECO:0000313" key="1">
    <source>
        <dbReference type="EMBL" id="MDR7346371.1"/>
    </source>
</evidence>
<evidence type="ECO:0008006" key="3">
    <source>
        <dbReference type="Google" id="ProtNLM"/>
    </source>
</evidence>
<proteinExistence type="predicted"/>
<name>A0ABU2AYF3_9MICC</name>
<sequence length="190" mass="20048">MARHSLNSAPGFVPAIMGACLVVLTSCAASPDRTAVDDYPVFTEPATDQDVPEMAHSEDLAQDMDLPAEEVRWVGTHNDTEFYATLGPSEVEETAQVVCLIIAAHELEVAGASCSTDPYDPTEPTVSVRVGSTGGAVHAFLVPAATALQDADGWHRASDYVVVLTDPAAQVELEGTVANDTDIALRRVGR</sequence>
<dbReference type="EMBL" id="JAVDYJ010000001">
    <property type="protein sequence ID" value="MDR7346371.1"/>
    <property type="molecule type" value="Genomic_DNA"/>
</dbReference>
<dbReference type="PROSITE" id="PS51257">
    <property type="entry name" value="PROKAR_LIPOPROTEIN"/>
    <property type="match status" value="1"/>
</dbReference>
<organism evidence="1 2">
    <name type="scientific">Enteractinococcus fodinae</name>
    <dbReference type="NCBI Taxonomy" id="684663"/>
    <lineage>
        <taxon>Bacteria</taxon>
        <taxon>Bacillati</taxon>
        <taxon>Actinomycetota</taxon>
        <taxon>Actinomycetes</taxon>
        <taxon>Micrococcales</taxon>
        <taxon>Micrococcaceae</taxon>
    </lineage>
</organism>
<gene>
    <name evidence="1" type="ORF">J2S62_000628</name>
</gene>
<keyword evidence="2" id="KW-1185">Reference proteome</keyword>
<protein>
    <recommendedName>
        <fullName evidence="3">Lipoprotein</fullName>
    </recommendedName>
</protein>
<comment type="caution">
    <text evidence="1">The sequence shown here is derived from an EMBL/GenBank/DDBJ whole genome shotgun (WGS) entry which is preliminary data.</text>
</comment>
<dbReference type="RefSeq" id="WP_310171293.1">
    <property type="nucleotide sequence ID" value="NZ_BAABHE010000002.1"/>
</dbReference>
<dbReference type="Proteomes" id="UP001183794">
    <property type="component" value="Unassembled WGS sequence"/>
</dbReference>